<dbReference type="GO" id="GO:0050660">
    <property type="term" value="F:flavin adenine dinucleotide binding"/>
    <property type="evidence" value="ECO:0007669"/>
    <property type="project" value="TreeGrafter"/>
</dbReference>
<evidence type="ECO:0000259" key="2">
    <source>
        <dbReference type="Pfam" id="PF02776"/>
    </source>
</evidence>
<dbReference type="AlphaFoldDB" id="A0A139HG87"/>
<dbReference type="GO" id="GO:0009097">
    <property type="term" value="P:isoleucine biosynthetic process"/>
    <property type="evidence" value="ECO:0007669"/>
    <property type="project" value="TreeGrafter"/>
</dbReference>
<evidence type="ECO:0000313" key="3">
    <source>
        <dbReference type="EMBL" id="KXT01491.1"/>
    </source>
</evidence>
<gene>
    <name evidence="3" type="ORF">AC578_4535</name>
</gene>
<dbReference type="PANTHER" id="PTHR18968:SF129">
    <property type="entry name" value="ACETOLACTATE SYNTHASE"/>
    <property type="match status" value="1"/>
</dbReference>
<comment type="caution">
    <text evidence="3">The sequence shown here is derived from an EMBL/GenBank/DDBJ whole genome shotgun (WGS) entry which is preliminary data.</text>
</comment>
<dbReference type="GO" id="GO:0030976">
    <property type="term" value="F:thiamine pyrophosphate binding"/>
    <property type="evidence" value="ECO:0007669"/>
    <property type="project" value="InterPro"/>
</dbReference>
<proteinExistence type="inferred from homology"/>
<dbReference type="InterPro" id="IPR045229">
    <property type="entry name" value="TPP_enz"/>
</dbReference>
<protein>
    <recommendedName>
        <fullName evidence="2">Thiamine pyrophosphate enzyme N-terminal TPP-binding domain-containing protein</fullName>
    </recommendedName>
</protein>
<dbReference type="EMBL" id="LFZN01000054">
    <property type="protein sequence ID" value="KXT01491.1"/>
    <property type="molecule type" value="Genomic_DNA"/>
</dbReference>
<dbReference type="Pfam" id="PF02776">
    <property type="entry name" value="TPP_enzyme_N"/>
    <property type="match status" value="1"/>
</dbReference>
<keyword evidence="4" id="KW-1185">Reference proteome</keyword>
<dbReference type="GO" id="GO:0003984">
    <property type="term" value="F:acetolactate synthase activity"/>
    <property type="evidence" value="ECO:0007669"/>
    <property type="project" value="TreeGrafter"/>
</dbReference>
<organism evidence="3 4">
    <name type="scientific">Pseudocercospora eumusae</name>
    <dbReference type="NCBI Taxonomy" id="321146"/>
    <lineage>
        <taxon>Eukaryota</taxon>
        <taxon>Fungi</taxon>
        <taxon>Dikarya</taxon>
        <taxon>Ascomycota</taxon>
        <taxon>Pezizomycotina</taxon>
        <taxon>Dothideomycetes</taxon>
        <taxon>Dothideomycetidae</taxon>
        <taxon>Mycosphaerellales</taxon>
        <taxon>Mycosphaerellaceae</taxon>
        <taxon>Pseudocercospora</taxon>
    </lineage>
</organism>
<name>A0A139HG87_9PEZI</name>
<accession>A0A139HG87</accession>
<dbReference type="InterPro" id="IPR029061">
    <property type="entry name" value="THDP-binding"/>
</dbReference>
<dbReference type="Proteomes" id="UP000070133">
    <property type="component" value="Unassembled WGS sequence"/>
</dbReference>
<dbReference type="GO" id="GO:0005948">
    <property type="term" value="C:acetolactate synthase complex"/>
    <property type="evidence" value="ECO:0007669"/>
    <property type="project" value="TreeGrafter"/>
</dbReference>
<evidence type="ECO:0000313" key="4">
    <source>
        <dbReference type="Proteomes" id="UP000070133"/>
    </source>
</evidence>
<comment type="similarity">
    <text evidence="1">Belongs to the TPP enzyme family.</text>
</comment>
<dbReference type="Gene3D" id="3.40.50.970">
    <property type="match status" value="1"/>
</dbReference>
<sequence length="82" mass="8539">MGEQQVAQIIVESIYNAGVKTVFGIPGAKVDAIFDTLSDHPEIRLVVCRHEQNAAFMAAAMGRITGRPGVCIATSGPGAGNL</sequence>
<dbReference type="InterPro" id="IPR012001">
    <property type="entry name" value="Thiamin_PyroP_enz_TPP-bd_dom"/>
</dbReference>
<evidence type="ECO:0000256" key="1">
    <source>
        <dbReference type="ARBA" id="ARBA00007812"/>
    </source>
</evidence>
<feature type="domain" description="Thiamine pyrophosphate enzyme N-terminal TPP-binding" evidence="2">
    <location>
        <begin position="5"/>
        <end position="81"/>
    </location>
</feature>
<dbReference type="PANTHER" id="PTHR18968">
    <property type="entry name" value="THIAMINE PYROPHOSPHATE ENZYMES"/>
    <property type="match status" value="1"/>
</dbReference>
<reference evidence="3 4" key="1">
    <citation type="submission" date="2015-07" db="EMBL/GenBank/DDBJ databases">
        <title>Comparative genomics of the Sigatoka disease complex on banana suggests a link between parallel evolutionary changes in Pseudocercospora fijiensis and Pseudocercospora eumusae and increased virulence on the banana host.</title>
        <authorList>
            <person name="Chang T.-C."/>
            <person name="Salvucci A."/>
            <person name="Crous P.W."/>
            <person name="Stergiopoulos I."/>
        </authorList>
    </citation>
    <scope>NUCLEOTIDE SEQUENCE [LARGE SCALE GENOMIC DNA]</scope>
    <source>
        <strain evidence="3 4">CBS 114824</strain>
    </source>
</reference>
<dbReference type="CDD" id="cd07035">
    <property type="entry name" value="TPP_PYR_POX_like"/>
    <property type="match status" value="1"/>
</dbReference>
<dbReference type="OrthoDB" id="10006023at2759"/>
<dbReference type="GO" id="GO:0009099">
    <property type="term" value="P:L-valine biosynthetic process"/>
    <property type="evidence" value="ECO:0007669"/>
    <property type="project" value="TreeGrafter"/>
</dbReference>
<dbReference type="SUPFAM" id="SSF52518">
    <property type="entry name" value="Thiamin diphosphate-binding fold (THDP-binding)"/>
    <property type="match status" value="1"/>
</dbReference>